<organism evidence="2 3">
    <name type="scientific">Dawidia soli</name>
    <dbReference type="NCBI Taxonomy" id="2782352"/>
    <lineage>
        <taxon>Bacteria</taxon>
        <taxon>Pseudomonadati</taxon>
        <taxon>Bacteroidota</taxon>
        <taxon>Cytophagia</taxon>
        <taxon>Cytophagales</taxon>
        <taxon>Chryseotaleaceae</taxon>
        <taxon>Dawidia</taxon>
    </lineage>
</organism>
<keyword evidence="3" id="KW-1185">Reference proteome</keyword>
<comment type="caution">
    <text evidence="2">The sequence shown here is derived from an EMBL/GenBank/DDBJ whole genome shotgun (WGS) entry which is preliminary data.</text>
</comment>
<sequence length="180" mass="20794">MTTIARLPSGILLMIIVTSCAAPKRYVAFADWDASRNSTVERNEFVQGYTALSYFDEWSDHKSPITYAEMANGVFSSLDYNDDFMLTSDEFSSQINLFYFGLFHDRFEAWDDDRDKRVGRAEFDRHILASKFALTWDTNGDKLISEREMAGGMFYVSDANSDGKVTDTELYEWKESREIR</sequence>
<dbReference type="InterPro" id="IPR011992">
    <property type="entry name" value="EF-hand-dom_pair"/>
</dbReference>
<dbReference type="SUPFAM" id="SSF47473">
    <property type="entry name" value="EF-hand"/>
    <property type="match status" value="1"/>
</dbReference>
<dbReference type="PROSITE" id="PS00018">
    <property type="entry name" value="EF_HAND_1"/>
    <property type="match status" value="2"/>
</dbReference>
<evidence type="ECO:0000313" key="3">
    <source>
        <dbReference type="Proteomes" id="UP001319180"/>
    </source>
</evidence>
<dbReference type="PROSITE" id="PS51257">
    <property type="entry name" value="PROKAR_LIPOPROTEIN"/>
    <property type="match status" value="1"/>
</dbReference>
<keyword evidence="1" id="KW-0732">Signal</keyword>
<accession>A0AAP2GCH2</accession>
<proteinExistence type="predicted"/>
<evidence type="ECO:0008006" key="4">
    <source>
        <dbReference type="Google" id="ProtNLM"/>
    </source>
</evidence>
<protein>
    <recommendedName>
        <fullName evidence="4">EF-hand domain-containing protein</fullName>
    </recommendedName>
</protein>
<dbReference type="InterPro" id="IPR018247">
    <property type="entry name" value="EF_Hand_1_Ca_BS"/>
</dbReference>
<reference evidence="2 3" key="1">
    <citation type="submission" date="2021-05" db="EMBL/GenBank/DDBJ databases">
        <title>A Polyphasic approach of four new species of the genus Ohtaekwangia: Ohtaekwangia histidinii sp. nov., Ohtaekwangia cretensis sp. nov., Ohtaekwangia indiensis sp. nov., Ohtaekwangia reichenbachii sp. nov. from diverse environment.</title>
        <authorList>
            <person name="Octaviana S."/>
        </authorList>
    </citation>
    <scope>NUCLEOTIDE SEQUENCE [LARGE SCALE GENOMIC DNA]</scope>
    <source>
        <strain evidence="2 3">PWU37</strain>
    </source>
</reference>
<dbReference type="Proteomes" id="UP001319180">
    <property type="component" value="Unassembled WGS sequence"/>
</dbReference>
<evidence type="ECO:0000313" key="2">
    <source>
        <dbReference type="EMBL" id="MBT1686152.1"/>
    </source>
</evidence>
<dbReference type="EMBL" id="JAHESC010000006">
    <property type="protein sequence ID" value="MBT1686152.1"/>
    <property type="molecule type" value="Genomic_DNA"/>
</dbReference>
<dbReference type="AlphaFoldDB" id="A0AAP2GCH2"/>
<dbReference type="Gene3D" id="1.10.238.10">
    <property type="entry name" value="EF-hand"/>
    <property type="match status" value="1"/>
</dbReference>
<feature type="chain" id="PRO_5042984917" description="EF-hand domain-containing protein" evidence="1">
    <location>
        <begin position="22"/>
        <end position="180"/>
    </location>
</feature>
<feature type="signal peptide" evidence="1">
    <location>
        <begin position="1"/>
        <end position="21"/>
    </location>
</feature>
<dbReference type="RefSeq" id="WP_254089390.1">
    <property type="nucleotide sequence ID" value="NZ_JAHESC010000006.1"/>
</dbReference>
<gene>
    <name evidence="2" type="ORF">KK078_06265</name>
</gene>
<evidence type="ECO:0000256" key="1">
    <source>
        <dbReference type="SAM" id="SignalP"/>
    </source>
</evidence>
<name>A0AAP2GCH2_9BACT</name>